<organism evidence="5">
    <name type="scientific">marine sediment metagenome</name>
    <dbReference type="NCBI Taxonomy" id="412755"/>
    <lineage>
        <taxon>unclassified sequences</taxon>
        <taxon>metagenomes</taxon>
        <taxon>ecological metagenomes</taxon>
    </lineage>
</organism>
<comment type="caution">
    <text evidence="5">The sequence shown here is derived from an EMBL/GenBank/DDBJ whole genome shotgun (WGS) entry which is preliminary data.</text>
</comment>
<evidence type="ECO:0000313" key="5">
    <source>
        <dbReference type="EMBL" id="GAH59149.1"/>
    </source>
</evidence>
<evidence type="ECO:0000259" key="4">
    <source>
        <dbReference type="Pfam" id="PF00742"/>
    </source>
</evidence>
<dbReference type="AlphaFoldDB" id="X1HZ88"/>
<gene>
    <name evidence="5" type="ORF">S03H2_30833</name>
</gene>
<dbReference type="InterPro" id="IPR019811">
    <property type="entry name" value="HDH_CS"/>
</dbReference>
<accession>X1HZ88</accession>
<reference evidence="5" key="1">
    <citation type="journal article" date="2014" name="Front. Microbiol.">
        <title>High frequency of phylogenetically diverse reductive dehalogenase-homologous genes in deep subseafloor sedimentary metagenomes.</title>
        <authorList>
            <person name="Kawai M."/>
            <person name="Futagami T."/>
            <person name="Toyoda A."/>
            <person name="Takaki Y."/>
            <person name="Nishi S."/>
            <person name="Hori S."/>
            <person name="Arai W."/>
            <person name="Tsubouchi T."/>
            <person name="Morono Y."/>
            <person name="Uchiyama I."/>
            <person name="Ito T."/>
            <person name="Fujiyama A."/>
            <person name="Inagaki F."/>
            <person name="Takami H."/>
        </authorList>
    </citation>
    <scope>NUCLEOTIDE SEQUENCE</scope>
    <source>
        <strain evidence="5">Expedition CK06-06</strain>
    </source>
</reference>
<dbReference type="Pfam" id="PF00742">
    <property type="entry name" value="Homoserine_dh"/>
    <property type="match status" value="1"/>
</dbReference>
<dbReference type="Gene3D" id="3.30.360.10">
    <property type="entry name" value="Dihydrodipicolinate Reductase, domain 2"/>
    <property type="match status" value="1"/>
</dbReference>
<feature type="non-terminal residue" evidence="5">
    <location>
        <position position="1"/>
    </location>
</feature>
<protein>
    <recommendedName>
        <fullName evidence="2">homoserine dehydrogenase</fullName>
        <ecNumber evidence="2">1.1.1.3</ecNumber>
    </recommendedName>
</protein>
<dbReference type="PROSITE" id="PS01042">
    <property type="entry name" value="HOMOSER_DHGENASE"/>
    <property type="match status" value="1"/>
</dbReference>
<dbReference type="Gene3D" id="3.40.50.720">
    <property type="entry name" value="NAD(P)-binding Rossmann-like Domain"/>
    <property type="match status" value="1"/>
</dbReference>
<evidence type="ECO:0000256" key="3">
    <source>
        <dbReference type="ARBA" id="ARBA00023002"/>
    </source>
</evidence>
<dbReference type="EC" id="1.1.1.3" evidence="2"/>
<dbReference type="GO" id="GO:0004412">
    <property type="term" value="F:homoserine dehydrogenase activity"/>
    <property type="evidence" value="ECO:0007669"/>
    <property type="project" value="UniProtKB-EC"/>
</dbReference>
<dbReference type="GO" id="GO:0009088">
    <property type="term" value="P:threonine biosynthetic process"/>
    <property type="evidence" value="ECO:0007669"/>
    <property type="project" value="TreeGrafter"/>
</dbReference>
<feature type="domain" description="Homoserine dehydrogenase catalytic" evidence="4">
    <location>
        <begin position="1"/>
        <end position="149"/>
    </location>
</feature>
<proteinExistence type="inferred from homology"/>
<dbReference type="InterPro" id="IPR001342">
    <property type="entry name" value="HDH_cat"/>
</dbReference>
<dbReference type="EMBL" id="BARU01018665">
    <property type="protein sequence ID" value="GAH59149.1"/>
    <property type="molecule type" value="Genomic_DNA"/>
</dbReference>
<dbReference type="PANTHER" id="PTHR43331">
    <property type="entry name" value="HOMOSERINE DEHYDROGENASE"/>
    <property type="match status" value="1"/>
</dbReference>
<keyword evidence="3" id="KW-0560">Oxidoreductase</keyword>
<dbReference type="NCBIfam" id="NF004976">
    <property type="entry name" value="PRK06349.1"/>
    <property type="match status" value="1"/>
</dbReference>
<dbReference type="FunFam" id="3.30.360.10:FF:000005">
    <property type="entry name" value="Homoserine dehydrogenase"/>
    <property type="match status" value="1"/>
</dbReference>
<dbReference type="SUPFAM" id="SSF55347">
    <property type="entry name" value="Glyceraldehyde-3-phosphate dehydrogenase-like, C-terminal domain"/>
    <property type="match status" value="1"/>
</dbReference>
<sequence>TRMGQERMDFASTLKQAQDLGYAEADPTNDIEGIDAAYKLAILSNLAFQAKFVPQDIYCEGISNVAARDFLYAREFGYAIKLLAIAKRSDDKVEMRVHPVFIPQDSQLAKVDGVYNAVEVDTDLAGKLVFYGEGAGAIRASSAVVADVLAIAGNIYHGVNNVPELRLNQPLPYPGP</sequence>
<evidence type="ECO:0000256" key="2">
    <source>
        <dbReference type="ARBA" id="ARBA00013213"/>
    </source>
</evidence>
<name>X1HZ88_9ZZZZ</name>
<evidence type="ECO:0000256" key="1">
    <source>
        <dbReference type="ARBA" id="ARBA00006753"/>
    </source>
</evidence>
<dbReference type="PANTHER" id="PTHR43331:SF1">
    <property type="entry name" value="HOMOSERINE DEHYDROGENASE"/>
    <property type="match status" value="1"/>
</dbReference>
<comment type="similarity">
    <text evidence="1">Belongs to the homoserine dehydrogenase family.</text>
</comment>